<reference evidence="2 3" key="1">
    <citation type="submission" date="2016-07" db="EMBL/GenBank/DDBJ databases">
        <title>Pervasive Adenine N6-methylation of Active Genes in Fungi.</title>
        <authorList>
            <consortium name="DOE Joint Genome Institute"/>
            <person name="Mondo S.J."/>
            <person name="Dannebaum R.O."/>
            <person name="Kuo R.C."/>
            <person name="Labutti K."/>
            <person name="Haridas S."/>
            <person name="Kuo A."/>
            <person name="Salamov A."/>
            <person name="Ahrendt S.R."/>
            <person name="Lipzen A."/>
            <person name="Sullivan W."/>
            <person name="Andreopoulos W.B."/>
            <person name="Clum A."/>
            <person name="Lindquist E."/>
            <person name="Daum C."/>
            <person name="Ramamoorthy G.K."/>
            <person name="Gryganskyi A."/>
            <person name="Culley D."/>
            <person name="Magnuson J.K."/>
            <person name="James T.Y."/>
            <person name="O'Malley M.A."/>
            <person name="Stajich J.E."/>
            <person name="Spatafora J.W."/>
            <person name="Visel A."/>
            <person name="Grigoriev I.V."/>
        </authorList>
    </citation>
    <scope>NUCLEOTIDE SEQUENCE [LARGE SCALE GENOMIC DNA]</scope>
    <source>
        <strain evidence="2 3">NRRL 3116</strain>
    </source>
</reference>
<name>A0A1Y2GVU0_9FUNG</name>
<evidence type="ECO:0000256" key="1">
    <source>
        <dbReference type="SAM" id="MobiDB-lite"/>
    </source>
</evidence>
<protein>
    <submittedName>
        <fullName evidence="2">Uncharacterized protein</fullName>
    </submittedName>
</protein>
<accession>A0A1Y2GVU0</accession>
<dbReference type="EMBL" id="MCFF01000009">
    <property type="protein sequence ID" value="ORZ23842.1"/>
    <property type="molecule type" value="Genomic_DNA"/>
</dbReference>
<evidence type="ECO:0000313" key="3">
    <source>
        <dbReference type="Proteomes" id="UP000193648"/>
    </source>
</evidence>
<sequence>MTSSENITLSSLRRTSSSALLRTEATTFAGEEAQEEDASEEFQDVGEDGGETPRLGQVGFIAMFLRYLYSRTFSQKTANGRLLSKFTQKLNALNLTPDSPIYTSTTKVLRNKGILPLLSLVDIDEGRSAIENFIRLNSITRSGRTIMPLSRLRDGFITISEEALLAPVAQAGFDGFSSEDFDPKVYNESGYVLRGSIRIDGHTLQLLAFKMKEFNCVKYRRLASKWLPNGITSTVGGTDYYLTEVRNVVKTIQDVVDLWGCDANRIKILGLDLGQAYVVGRWCMCVVARRFNEVSQNSYSDAEKGGGKRRGVETKSKAATKKDKEKARMKESGTKNTAKEDKGKRRKMETGETTMTTLSLACG</sequence>
<evidence type="ECO:0000313" key="2">
    <source>
        <dbReference type="EMBL" id="ORZ23842.1"/>
    </source>
</evidence>
<feature type="region of interest" description="Disordered" evidence="1">
    <location>
        <begin position="27"/>
        <end position="51"/>
    </location>
</feature>
<dbReference type="AlphaFoldDB" id="A0A1Y2GVU0"/>
<dbReference type="Proteomes" id="UP000193648">
    <property type="component" value="Unassembled WGS sequence"/>
</dbReference>
<gene>
    <name evidence="2" type="ORF">BCR41DRAFT_420390</name>
</gene>
<feature type="region of interest" description="Disordered" evidence="1">
    <location>
        <begin position="298"/>
        <end position="363"/>
    </location>
</feature>
<feature type="compositionally biased region" description="Basic and acidic residues" evidence="1">
    <location>
        <begin position="301"/>
        <end position="343"/>
    </location>
</feature>
<dbReference type="GeneID" id="33571736"/>
<proteinExistence type="predicted"/>
<feature type="compositionally biased region" description="Polar residues" evidence="1">
    <location>
        <begin position="351"/>
        <end position="363"/>
    </location>
</feature>
<dbReference type="RefSeq" id="XP_021883656.1">
    <property type="nucleotide sequence ID" value="XM_022029893.1"/>
</dbReference>
<dbReference type="InParanoid" id="A0A1Y2GVU0"/>
<keyword evidence="3" id="KW-1185">Reference proteome</keyword>
<organism evidence="2 3">
    <name type="scientific">Lobosporangium transversale</name>
    <dbReference type="NCBI Taxonomy" id="64571"/>
    <lineage>
        <taxon>Eukaryota</taxon>
        <taxon>Fungi</taxon>
        <taxon>Fungi incertae sedis</taxon>
        <taxon>Mucoromycota</taxon>
        <taxon>Mortierellomycotina</taxon>
        <taxon>Mortierellomycetes</taxon>
        <taxon>Mortierellales</taxon>
        <taxon>Mortierellaceae</taxon>
        <taxon>Lobosporangium</taxon>
    </lineage>
</organism>
<feature type="compositionally biased region" description="Acidic residues" evidence="1">
    <location>
        <begin position="32"/>
        <end position="50"/>
    </location>
</feature>
<dbReference type="OrthoDB" id="2441991at2759"/>
<comment type="caution">
    <text evidence="2">The sequence shown here is derived from an EMBL/GenBank/DDBJ whole genome shotgun (WGS) entry which is preliminary data.</text>
</comment>